<keyword evidence="3" id="KW-0812">Transmembrane</keyword>
<keyword evidence="3" id="KW-1133">Transmembrane helix</keyword>
<name>A0ABT3TF38_9GAMM</name>
<dbReference type="InterPro" id="IPR007428">
    <property type="entry name" value="MlaA"/>
</dbReference>
<evidence type="ECO:0000313" key="4">
    <source>
        <dbReference type="EMBL" id="MCX2980805.1"/>
    </source>
</evidence>
<protein>
    <submittedName>
        <fullName evidence="4">VacJ family lipoprotein</fullName>
    </submittedName>
</protein>
<dbReference type="PRINTS" id="PR01805">
    <property type="entry name" value="VACJLIPOPROT"/>
</dbReference>
<organism evidence="4 5">
    <name type="scientific">Candidatus Litorirhabdus singularis</name>
    <dbReference type="NCBI Taxonomy" id="2518993"/>
    <lineage>
        <taxon>Bacteria</taxon>
        <taxon>Pseudomonadati</taxon>
        <taxon>Pseudomonadota</taxon>
        <taxon>Gammaproteobacteria</taxon>
        <taxon>Cellvibrionales</taxon>
        <taxon>Halieaceae</taxon>
        <taxon>Candidatus Litorirhabdus</taxon>
    </lineage>
</organism>
<feature type="transmembrane region" description="Helical" evidence="3">
    <location>
        <begin position="29"/>
        <end position="47"/>
    </location>
</feature>
<keyword evidence="4" id="KW-0449">Lipoprotein</keyword>
<evidence type="ECO:0000256" key="2">
    <source>
        <dbReference type="ARBA" id="ARBA00022729"/>
    </source>
</evidence>
<dbReference type="PANTHER" id="PTHR30035:SF3">
    <property type="entry name" value="INTERMEMBRANE PHOSPHOLIPID TRANSPORT SYSTEM LIPOPROTEIN MLAA"/>
    <property type="match status" value="1"/>
</dbReference>
<comment type="similarity">
    <text evidence="1">Belongs to the MlaA family.</text>
</comment>
<accession>A0ABT3TF38</accession>
<keyword evidence="3" id="KW-0472">Membrane</keyword>
<evidence type="ECO:0000313" key="5">
    <source>
        <dbReference type="Proteomes" id="UP001143362"/>
    </source>
</evidence>
<gene>
    <name evidence="4" type="ORF">EYC98_07930</name>
</gene>
<dbReference type="Proteomes" id="UP001143362">
    <property type="component" value="Unassembled WGS sequence"/>
</dbReference>
<evidence type="ECO:0000256" key="3">
    <source>
        <dbReference type="SAM" id="Phobius"/>
    </source>
</evidence>
<dbReference type="Pfam" id="PF04333">
    <property type="entry name" value="MlaA"/>
    <property type="match status" value="1"/>
</dbReference>
<proteinExistence type="inferred from homology"/>
<dbReference type="EMBL" id="SHNN01000001">
    <property type="protein sequence ID" value="MCX2980805.1"/>
    <property type="molecule type" value="Genomic_DNA"/>
</dbReference>
<keyword evidence="2" id="KW-0732">Signal</keyword>
<comment type="caution">
    <text evidence="4">The sequence shown here is derived from an EMBL/GenBank/DDBJ whole genome shotgun (WGS) entry which is preliminary data.</text>
</comment>
<reference evidence="4" key="1">
    <citation type="submission" date="2019-02" db="EMBL/GenBank/DDBJ databases">
        <authorList>
            <person name="Li S.-H."/>
        </authorList>
    </citation>
    <scope>NUCLEOTIDE SEQUENCE</scope>
    <source>
        <strain evidence="4">IMCC14734</strain>
    </source>
</reference>
<sequence>MNCTATTISAVNHRAVEAGLSPAKPASAAVVYALALVTGALFMALPLPSHADQDPLMEVNRTVHDFNRGMDAAILKPIAETYTTITPLFMQRRASRFFSNIDDIKVTINDLLQLKFKQAAGDAGRLVINTTIGVAGLFEVAGPAFGLEKHHEDFGQTLGFWAIGPGPYIELPFVGPSTVRDSAGALVDTIFNPLQLLQGSQSISLAAGDSINDRAALLDVEELISGDHYVFIREVYLQHRHFLINDGQIVDTFGDFDSGFEEEYVDGY</sequence>
<dbReference type="PANTHER" id="PTHR30035">
    <property type="entry name" value="LIPOPROTEIN VACJ-RELATED"/>
    <property type="match status" value="1"/>
</dbReference>
<keyword evidence="5" id="KW-1185">Reference proteome</keyword>
<evidence type="ECO:0000256" key="1">
    <source>
        <dbReference type="ARBA" id="ARBA00010634"/>
    </source>
</evidence>
<dbReference type="RefSeq" id="WP_279244780.1">
    <property type="nucleotide sequence ID" value="NZ_SHNN01000001.1"/>
</dbReference>